<feature type="binding site" evidence="14">
    <location>
        <position position="170"/>
    </location>
    <ligand>
        <name>NADP(+)</name>
        <dbReference type="ChEBI" id="CHEBI:58349"/>
    </ligand>
</feature>
<comment type="pathway">
    <text evidence="3 12">Cofactor biosynthesis; riboflavin biosynthesis; 5-amino-6-(D-ribitylamino)uracil from GTP: step 3/4.</text>
</comment>
<dbReference type="InterPro" id="IPR002734">
    <property type="entry name" value="RibDG_C"/>
</dbReference>
<reference evidence="17" key="1">
    <citation type="submission" date="2020-12" db="EMBL/GenBank/DDBJ databases">
        <title>Desulfobium dissulfuricans gen. nov., sp. nov., a novel mesophilic, sulfate-reducing bacterium isolated from a deep-sea hydrothermal vent.</title>
        <authorList>
            <person name="Hashimoto Y."/>
            <person name="Tame A."/>
            <person name="Sawayama S."/>
            <person name="Miyazaki J."/>
            <person name="Takai K."/>
            <person name="Nakagawa S."/>
        </authorList>
    </citation>
    <scope>NUCLEOTIDE SEQUENCE</scope>
    <source>
        <strain evidence="17">GF1</strain>
    </source>
</reference>
<feature type="binding site" evidence="14">
    <location>
        <position position="177"/>
    </location>
    <ligand>
        <name>substrate</name>
    </ligand>
</feature>
<comment type="catalytic activity">
    <reaction evidence="12">
        <text>2,5-diamino-6-hydroxy-4-(5-phosphoribosylamino)-pyrimidine + H2O + H(+) = 5-amino-6-(5-phospho-D-ribosylamino)uracil + NH4(+)</text>
        <dbReference type="Rhea" id="RHEA:21868"/>
        <dbReference type="ChEBI" id="CHEBI:15377"/>
        <dbReference type="ChEBI" id="CHEBI:15378"/>
        <dbReference type="ChEBI" id="CHEBI:28938"/>
        <dbReference type="ChEBI" id="CHEBI:58453"/>
        <dbReference type="ChEBI" id="CHEBI:58614"/>
        <dbReference type="EC" id="3.5.4.26"/>
    </reaction>
</comment>
<evidence type="ECO:0000256" key="3">
    <source>
        <dbReference type="ARBA" id="ARBA00004910"/>
    </source>
</evidence>
<gene>
    <name evidence="17" type="ORF">GF1_10380</name>
</gene>
<feature type="binding site" evidence="14">
    <location>
        <position position="174"/>
    </location>
    <ligand>
        <name>substrate</name>
    </ligand>
</feature>
<dbReference type="NCBIfam" id="TIGR00326">
    <property type="entry name" value="eubact_ribD"/>
    <property type="match status" value="1"/>
</dbReference>
<dbReference type="Proteomes" id="UP001063350">
    <property type="component" value="Chromosome"/>
</dbReference>
<dbReference type="EC" id="1.1.1.193" evidence="12"/>
<keyword evidence="18" id="KW-1185">Reference proteome</keyword>
<evidence type="ECO:0000256" key="6">
    <source>
        <dbReference type="ARBA" id="ARBA00022619"/>
    </source>
</evidence>
<keyword evidence="11" id="KW-0511">Multifunctional enzyme</keyword>
<comment type="catalytic activity">
    <reaction evidence="12">
        <text>5-amino-6-(5-phospho-D-ribitylamino)uracil + NADP(+) = 5-amino-6-(5-phospho-D-ribosylamino)uracil + NADPH + H(+)</text>
        <dbReference type="Rhea" id="RHEA:17845"/>
        <dbReference type="ChEBI" id="CHEBI:15378"/>
        <dbReference type="ChEBI" id="CHEBI:57783"/>
        <dbReference type="ChEBI" id="CHEBI:58349"/>
        <dbReference type="ChEBI" id="CHEBI:58421"/>
        <dbReference type="ChEBI" id="CHEBI:58453"/>
        <dbReference type="EC" id="1.1.1.193"/>
    </reaction>
</comment>
<dbReference type="InterPro" id="IPR004794">
    <property type="entry name" value="Eubact_RibD"/>
</dbReference>
<evidence type="ECO:0000259" key="16">
    <source>
        <dbReference type="PROSITE" id="PS51747"/>
    </source>
</evidence>
<comment type="function">
    <text evidence="1 12">Converts 2,5-diamino-6-(ribosylamino)-4(3h)-pyrimidinone 5'-phosphate into 5-amino-6-(ribosylamino)-2,4(1h,3h)-pyrimidinedione 5'-phosphate.</text>
</comment>
<accession>A0A915U539</accession>
<dbReference type="PROSITE" id="PS00903">
    <property type="entry name" value="CYT_DCMP_DEAMINASES_1"/>
    <property type="match status" value="1"/>
</dbReference>
<dbReference type="Gene3D" id="3.40.430.10">
    <property type="entry name" value="Dihydrofolate Reductase, subunit A"/>
    <property type="match status" value="1"/>
</dbReference>
<dbReference type="SUPFAM" id="SSF53927">
    <property type="entry name" value="Cytidine deaminase-like"/>
    <property type="match status" value="1"/>
</dbReference>
<comment type="similarity">
    <text evidence="5 12">In the C-terminal section; belongs to the HTP reductase family.</text>
</comment>
<dbReference type="SUPFAM" id="SSF53597">
    <property type="entry name" value="Dihydrofolate reductase-like"/>
    <property type="match status" value="1"/>
</dbReference>
<sequence>MVVRDGEVVGRGYHRKAGTPHAEVHALTDAGERSRGATIYVTLEPCNHTGRTPPCSRAILEAGIRRVVIGMLDPHGLAGGGAAFLASRGLEVTTGILEKRCREINYPFIKHVTTGLPWVVMKAAMSLDGRISYLPGGGGRITGPEAGHSVHRLRDRFDAILIGAATARIDNPSLTTRLEGAKGRDPLRVILDSNLSLSPEAHLFNLDSPAQTWIFCRAEAPAEKEQRLAEAGAVVHRVASDGEGRLVPEEVLKVLGRSDITSVLVEGGSRIHGSFLGHSLVDQVYLFMAPFFIGDQGTPLLQGYSFPATGEPLRLRDMTVERVGEDVLIQGLLTTV</sequence>
<evidence type="ECO:0000256" key="4">
    <source>
        <dbReference type="ARBA" id="ARBA00005259"/>
    </source>
</evidence>
<dbReference type="EC" id="3.5.4.26" evidence="12"/>
<dbReference type="InterPro" id="IPR002125">
    <property type="entry name" value="CMP_dCMP_dom"/>
</dbReference>
<feature type="domain" description="CMP/dCMP-type deaminase" evidence="16">
    <location>
        <begin position="1"/>
        <end position="80"/>
    </location>
</feature>
<dbReference type="InterPro" id="IPR050765">
    <property type="entry name" value="Riboflavin_Biosynth_HTPR"/>
</dbReference>
<dbReference type="GO" id="GO:0008270">
    <property type="term" value="F:zinc ion binding"/>
    <property type="evidence" value="ECO:0007669"/>
    <property type="project" value="InterPro"/>
</dbReference>
<evidence type="ECO:0000256" key="8">
    <source>
        <dbReference type="ARBA" id="ARBA00022833"/>
    </source>
</evidence>
<dbReference type="InterPro" id="IPR011549">
    <property type="entry name" value="RibD_C"/>
</dbReference>
<feature type="binding site" evidence="15">
    <location>
        <position position="55"/>
    </location>
    <ligand>
        <name>Zn(2+)</name>
        <dbReference type="ChEBI" id="CHEBI:29105"/>
        <note>catalytic</note>
    </ligand>
</feature>
<organism evidence="17 18">
    <name type="scientific">Desulfolithobacter dissulfuricans</name>
    <dbReference type="NCBI Taxonomy" id="2795293"/>
    <lineage>
        <taxon>Bacteria</taxon>
        <taxon>Pseudomonadati</taxon>
        <taxon>Thermodesulfobacteriota</taxon>
        <taxon>Desulfobulbia</taxon>
        <taxon>Desulfobulbales</taxon>
        <taxon>Desulfobulbaceae</taxon>
        <taxon>Desulfolithobacter</taxon>
    </lineage>
</organism>
<dbReference type="Pfam" id="PF00383">
    <property type="entry name" value="dCMP_cyt_deam_1"/>
    <property type="match status" value="1"/>
</dbReference>
<evidence type="ECO:0000256" key="7">
    <source>
        <dbReference type="ARBA" id="ARBA00022723"/>
    </source>
</evidence>
<feature type="binding site" evidence="14">
    <location>
        <position position="193"/>
    </location>
    <ligand>
        <name>NADP(+)</name>
        <dbReference type="ChEBI" id="CHEBI:58349"/>
    </ligand>
</feature>
<feature type="binding site" evidence="14">
    <location>
        <begin position="268"/>
        <end position="274"/>
    </location>
    <ligand>
        <name>NADP(+)</name>
        <dbReference type="ChEBI" id="CHEBI:58349"/>
    </ligand>
</feature>
<dbReference type="PANTHER" id="PTHR38011:SF7">
    <property type="entry name" value="2,5-DIAMINO-6-RIBOSYLAMINO-4(3H)-PYRIMIDINONE 5'-PHOSPHATE REDUCTASE"/>
    <property type="match status" value="1"/>
</dbReference>
<dbReference type="EMBL" id="AP024233">
    <property type="protein sequence ID" value="BCO08662.1"/>
    <property type="molecule type" value="Genomic_DNA"/>
</dbReference>
<dbReference type="InterPro" id="IPR016193">
    <property type="entry name" value="Cytidine_deaminase-like"/>
</dbReference>
<dbReference type="Gene3D" id="3.40.140.10">
    <property type="entry name" value="Cytidine Deaminase, domain 2"/>
    <property type="match status" value="1"/>
</dbReference>
<keyword evidence="12" id="KW-0378">Hydrolase</keyword>
<comment type="cofactor">
    <cofactor evidence="12 15">
        <name>Zn(2+)</name>
        <dbReference type="ChEBI" id="CHEBI:29105"/>
    </cofactor>
    <text evidence="12 15">Binds 1 zinc ion.</text>
</comment>
<protein>
    <recommendedName>
        <fullName evidence="12">Riboflavin biosynthesis protein RibD</fullName>
    </recommendedName>
    <domain>
        <recommendedName>
            <fullName evidence="12">Diaminohydroxyphosphoribosylaminopyrimidine deaminase</fullName>
            <shortName evidence="12">DRAP deaminase</shortName>
            <ecNumber evidence="12">3.5.4.26</ecNumber>
        </recommendedName>
        <alternativeName>
            <fullName evidence="12">Riboflavin-specific deaminase</fullName>
        </alternativeName>
    </domain>
    <domain>
        <recommendedName>
            <fullName evidence="12">5-amino-6-(5-phosphoribosylamino)uracil reductase</fullName>
            <ecNumber evidence="12">1.1.1.193</ecNumber>
        </recommendedName>
        <alternativeName>
            <fullName evidence="12">HTP reductase</fullName>
        </alternativeName>
    </domain>
</protein>
<evidence type="ECO:0000256" key="10">
    <source>
        <dbReference type="ARBA" id="ARBA00023002"/>
    </source>
</evidence>
<dbReference type="PROSITE" id="PS51747">
    <property type="entry name" value="CYT_DCMP_DEAMINASES_2"/>
    <property type="match status" value="1"/>
</dbReference>
<feature type="active site" description="Proton donor" evidence="13">
    <location>
        <position position="23"/>
    </location>
</feature>
<evidence type="ECO:0000256" key="13">
    <source>
        <dbReference type="PIRSR" id="PIRSR006769-1"/>
    </source>
</evidence>
<evidence type="ECO:0000256" key="14">
    <source>
        <dbReference type="PIRSR" id="PIRSR006769-2"/>
    </source>
</evidence>
<dbReference type="NCBIfam" id="TIGR00227">
    <property type="entry name" value="ribD_Cterm"/>
    <property type="match status" value="1"/>
</dbReference>
<evidence type="ECO:0000256" key="2">
    <source>
        <dbReference type="ARBA" id="ARBA00004882"/>
    </source>
</evidence>
<dbReference type="CDD" id="cd01284">
    <property type="entry name" value="Riboflavin_deaminase-reductase"/>
    <property type="match status" value="1"/>
</dbReference>
<dbReference type="GO" id="GO:0050661">
    <property type="term" value="F:NADP binding"/>
    <property type="evidence" value="ECO:0007669"/>
    <property type="project" value="InterPro"/>
</dbReference>
<dbReference type="GO" id="GO:0008703">
    <property type="term" value="F:5-amino-6-(5-phosphoribosylamino)uracil reductase activity"/>
    <property type="evidence" value="ECO:0007669"/>
    <property type="project" value="UniProtKB-EC"/>
</dbReference>
<keyword evidence="10 12" id="KW-0560">Oxidoreductase</keyword>
<dbReference type="PANTHER" id="PTHR38011">
    <property type="entry name" value="DIHYDROFOLATE REDUCTASE FAMILY PROTEIN (AFU_ORTHOLOGUE AFUA_8G06820)"/>
    <property type="match status" value="1"/>
</dbReference>
<dbReference type="InterPro" id="IPR016192">
    <property type="entry name" value="APOBEC/CMP_deaminase_Zn-bd"/>
</dbReference>
<feature type="binding site" evidence="14">
    <location>
        <position position="166"/>
    </location>
    <ligand>
        <name>NADP(+)</name>
        <dbReference type="ChEBI" id="CHEBI:58349"/>
    </ligand>
</feature>
<feature type="binding site" evidence="14">
    <location>
        <position position="266"/>
    </location>
    <ligand>
        <name>substrate</name>
    </ligand>
</feature>
<name>A0A915U539_9BACT</name>
<evidence type="ECO:0000256" key="15">
    <source>
        <dbReference type="PIRSR" id="PIRSR006769-3"/>
    </source>
</evidence>
<evidence type="ECO:0000313" key="18">
    <source>
        <dbReference type="Proteomes" id="UP001063350"/>
    </source>
</evidence>
<keyword evidence="7 12" id="KW-0479">Metal-binding</keyword>
<feature type="binding site" evidence="14">
    <location>
        <position position="124"/>
    </location>
    <ligand>
        <name>NADP(+)</name>
        <dbReference type="ChEBI" id="CHEBI:58349"/>
    </ligand>
</feature>
<evidence type="ECO:0000256" key="12">
    <source>
        <dbReference type="PIRNR" id="PIRNR006769"/>
    </source>
</evidence>
<evidence type="ECO:0000256" key="1">
    <source>
        <dbReference type="ARBA" id="ARBA00002151"/>
    </source>
</evidence>
<proteinExistence type="inferred from homology"/>
<dbReference type="KEGG" id="ddu:GF1_10380"/>
<evidence type="ECO:0000256" key="9">
    <source>
        <dbReference type="ARBA" id="ARBA00022857"/>
    </source>
</evidence>
<feature type="binding site" evidence="15">
    <location>
        <position position="21"/>
    </location>
    <ligand>
        <name>Zn(2+)</name>
        <dbReference type="ChEBI" id="CHEBI:29105"/>
        <note>catalytic</note>
    </ligand>
</feature>
<feature type="binding site" evidence="15">
    <location>
        <position position="46"/>
    </location>
    <ligand>
        <name>Zn(2+)</name>
        <dbReference type="ChEBI" id="CHEBI:29105"/>
        <note>catalytic</note>
    </ligand>
</feature>
<dbReference type="PIRSF" id="PIRSF006769">
    <property type="entry name" value="RibD"/>
    <property type="match status" value="1"/>
</dbReference>
<keyword evidence="6 12" id="KW-0686">Riboflavin biosynthesis</keyword>
<comment type="pathway">
    <text evidence="2 12">Cofactor biosynthesis; riboflavin biosynthesis; 5-amino-6-(D-ribitylamino)uracil from GTP: step 2/4.</text>
</comment>
<evidence type="ECO:0000256" key="11">
    <source>
        <dbReference type="ARBA" id="ARBA00023268"/>
    </source>
</evidence>
<dbReference type="AlphaFoldDB" id="A0A915U539"/>
<keyword evidence="8 12" id="KW-0862">Zinc</keyword>
<evidence type="ECO:0000256" key="5">
    <source>
        <dbReference type="ARBA" id="ARBA00007417"/>
    </source>
</evidence>
<comment type="similarity">
    <text evidence="4 12">In the N-terminal section; belongs to the cytidine and deoxycytidylate deaminase family.</text>
</comment>
<dbReference type="Pfam" id="PF01872">
    <property type="entry name" value="RibD_C"/>
    <property type="match status" value="1"/>
</dbReference>
<evidence type="ECO:0000313" key="17">
    <source>
        <dbReference type="EMBL" id="BCO08662.1"/>
    </source>
</evidence>
<feature type="binding site" evidence="14">
    <location>
        <position position="154"/>
    </location>
    <ligand>
        <name>substrate</name>
    </ligand>
</feature>
<dbReference type="GO" id="GO:0008835">
    <property type="term" value="F:diaminohydroxyphosphoribosylaminopyrimidine deaminase activity"/>
    <property type="evidence" value="ECO:0007669"/>
    <property type="project" value="UniProtKB-EC"/>
</dbReference>
<keyword evidence="9 12" id="KW-0521">NADP</keyword>
<dbReference type="InterPro" id="IPR024072">
    <property type="entry name" value="DHFR-like_dom_sf"/>
</dbReference>
<dbReference type="GO" id="GO:0009231">
    <property type="term" value="P:riboflavin biosynthetic process"/>
    <property type="evidence" value="ECO:0007669"/>
    <property type="project" value="UniProtKB-KW"/>
</dbReference>